<dbReference type="Gene3D" id="3.10.450.50">
    <property type="match status" value="1"/>
</dbReference>
<gene>
    <name evidence="2" type="ORF">UFOPK2658_01355</name>
    <name evidence="3" type="ORF">UFOPK2880_01167</name>
    <name evidence="4" type="ORF">UFOPK3004_01614</name>
    <name evidence="5" type="ORF">UFOPK3304_01336</name>
    <name evidence="6" type="ORF">UFOPK3494_01011</name>
    <name evidence="7" type="ORF">UFOPK4134_01458</name>
</gene>
<evidence type="ECO:0000259" key="1">
    <source>
        <dbReference type="Pfam" id="PF13577"/>
    </source>
</evidence>
<dbReference type="EMBL" id="CAFBPS010000135">
    <property type="protein sequence ID" value="CAB5035352.1"/>
    <property type="molecule type" value="Genomic_DNA"/>
</dbReference>
<dbReference type="EMBL" id="CAFBLJ010000077">
    <property type="protein sequence ID" value="CAB4877148.1"/>
    <property type="molecule type" value="Genomic_DNA"/>
</dbReference>
<organism evidence="2">
    <name type="scientific">freshwater metagenome</name>
    <dbReference type="NCBI Taxonomy" id="449393"/>
    <lineage>
        <taxon>unclassified sequences</taxon>
        <taxon>metagenomes</taxon>
        <taxon>ecological metagenomes</taxon>
    </lineage>
</organism>
<dbReference type="InterPro" id="IPR032710">
    <property type="entry name" value="NTF2-like_dom_sf"/>
</dbReference>
<dbReference type="EMBL" id="CAEZYH010000066">
    <property type="protein sequence ID" value="CAB4725273.1"/>
    <property type="molecule type" value="Genomic_DNA"/>
</dbReference>
<accession>A0A6J6RRT6</accession>
<dbReference type="SUPFAM" id="SSF54427">
    <property type="entry name" value="NTF2-like"/>
    <property type="match status" value="1"/>
</dbReference>
<protein>
    <submittedName>
        <fullName evidence="2">Unannotated protein</fullName>
    </submittedName>
</protein>
<evidence type="ECO:0000313" key="3">
    <source>
        <dbReference type="EMBL" id="CAB4776887.1"/>
    </source>
</evidence>
<name>A0A6J6RRT6_9ZZZZ</name>
<dbReference type="AlphaFoldDB" id="A0A6J6RRT6"/>
<evidence type="ECO:0000313" key="2">
    <source>
        <dbReference type="EMBL" id="CAB4725273.1"/>
    </source>
</evidence>
<evidence type="ECO:0000313" key="4">
    <source>
        <dbReference type="EMBL" id="CAB4816968.1"/>
    </source>
</evidence>
<dbReference type="EMBL" id="CAFAAL010000192">
    <property type="protein sequence ID" value="CAB4816968.1"/>
    <property type="molecule type" value="Genomic_DNA"/>
</dbReference>
<dbReference type="CDD" id="cd00531">
    <property type="entry name" value="NTF2_like"/>
    <property type="match status" value="1"/>
</dbReference>
<dbReference type="EMBL" id="CAFBMF010000060">
    <property type="protein sequence ID" value="CAB4902395.1"/>
    <property type="molecule type" value="Genomic_DNA"/>
</dbReference>
<evidence type="ECO:0000313" key="5">
    <source>
        <dbReference type="EMBL" id="CAB4877148.1"/>
    </source>
</evidence>
<dbReference type="EMBL" id="CAEZZP010000074">
    <property type="protein sequence ID" value="CAB4776887.1"/>
    <property type="molecule type" value="Genomic_DNA"/>
</dbReference>
<reference evidence="2" key="1">
    <citation type="submission" date="2020-05" db="EMBL/GenBank/DDBJ databases">
        <authorList>
            <person name="Chiriac C."/>
            <person name="Salcher M."/>
            <person name="Ghai R."/>
            <person name="Kavagutti S V."/>
        </authorList>
    </citation>
    <scope>NUCLEOTIDE SEQUENCE</scope>
</reference>
<sequence>MLNYGDERAILNLLYSYAERIDAGDFDGVSKLFGEAPVFMAGPDQAAVPGTQVGAVLRHFVKTYEGIPRTKHLVTNTILEADSPNSVRTRSQFTVLQNVPDELPLQVVASGRYHDEFAKNSNGEWAFSQRIMLVDAHGDVSAHLNTGTGIS</sequence>
<dbReference type="Pfam" id="PF13577">
    <property type="entry name" value="SnoaL_4"/>
    <property type="match status" value="1"/>
</dbReference>
<feature type="domain" description="SnoaL-like" evidence="1">
    <location>
        <begin position="6"/>
        <end position="130"/>
    </location>
</feature>
<evidence type="ECO:0000313" key="7">
    <source>
        <dbReference type="EMBL" id="CAB5035352.1"/>
    </source>
</evidence>
<evidence type="ECO:0000313" key="6">
    <source>
        <dbReference type="EMBL" id="CAB4902395.1"/>
    </source>
</evidence>
<proteinExistence type="predicted"/>
<dbReference type="InterPro" id="IPR037401">
    <property type="entry name" value="SnoaL-like"/>
</dbReference>